<dbReference type="EMBL" id="JAKKPZ010000005">
    <property type="protein sequence ID" value="KAI1720896.1"/>
    <property type="molecule type" value="Genomic_DNA"/>
</dbReference>
<evidence type="ECO:0000256" key="6">
    <source>
        <dbReference type="ARBA" id="ARBA00022842"/>
    </source>
</evidence>
<evidence type="ECO:0000313" key="8">
    <source>
        <dbReference type="EMBL" id="KAI1720896.1"/>
    </source>
</evidence>
<dbReference type="Gene3D" id="3.30.420.10">
    <property type="entry name" value="Ribonuclease H-like superfamily/Ribonuclease H"/>
    <property type="match status" value="2"/>
</dbReference>
<gene>
    <name evidence="8" type="ORF">DdX_05146</name>
</gene>
<dbReference type="InterPro" id="IPR040393">
    <property type="entry name" value="TREX1/2"/>
</dbReference>
<comment type="cofactor">
    <cofactor evidence="1">
        <name>Mg(2+)</name>
        <dbReference type="ChEBI" id="CHEBI:18420"/>
    </cofactor>
</comment>
<evidence type="ECO:0000256" key="3">
    <source>
        <dbReference type="ARBA" id="ARBA00022723"/>
    </source>
</evidence>
<evidence type="ECO:0000256" key="2">
    <source>
        <dbReference type="ARBA" id="ARBA00022722"/>
    </source>
</evidence>
<accession>A0AAD4RAN1</accession>
<organism evidence="8 9">
    <name type="scientific">Ditylenchus destructor</name>
    <dbReference type="NCBI Taxonomy" id="166010"/>
    <lineage>
        <taxon>Eukaryota</taxon>
        <taxon>Metazoa</taxon>
        <taxon>Ecdysozoa</taxon>
        <taxon>Nematoda</taxon>
        <taxon>Chromadorea</taxon>
        <taxon>Rhabditida</taxon>
        <taxon>Tylenchina</taxon>
        <taxon>Tylenchomorpha</taxon>
        <taxon>Sphaerularioidea</taxon>
        <taxon>Anguinidae</taxon>
        <taxon>Anguininae</taxon>
        <taxon>Ditylenchus</taxon>
    </lineage>
</organism>
<feature type="region of interest" description="Disordered" evidence="7">
    <location>
        <begin position="308"/>
        <end position="341"/>
    </location>
</feature>
<sequence>MSDIQTFIFMDLETTGLIDDHHMDPLMKRWEPGDTKRNNETMLRSFFNFADDPSTMPHITEMSFISVPRQLFLNGAEKMLSKHSAHDFDVMNQTGCANESPLTISVAGNVHTRQLNPEISQERWAAYEAMNRNPESNPLKKEELLTKRTFAEEWPGVHHLLRLAPKPACLVAHNGLRYDFRIVLNELRRNYATLKHYPIPDDVYFADSYLAFLDLEKEYHNSIKLTTNGVNWRIVTELVMKSVAENEHNANVSLIPNPSLVCAPTKDPTSKQTDTVTPPPQAPVATFNGAQLRNKNTGFISRALLRPNDINHAPTTPTKRSVSDGAAVPGQSREGDNHRNKAKRSLFQEAHPLRFMKRDDWSPAKRRRLDSNIFERSNEGDWRFSDVLGDKYFHSNGNFKLGNIYKQIIGGTFNAHRAQADTEALLQVCMGYGREFVNYVDTYRAPFPALCAEQSLNIIIQRNCLRGMQTEQKLVTEAADVVLVEDSDEMGCGNQSEQRVEPVDRQGQIIRARREPKEEDDSVNDDLRLALSTTRSSRHQS</sequence>
<dbReference type="GO" id="GO:0046872">
    <property type="term" value="F:metal ion binding"/>
    <property type="evidence" value="ECO:0007669"/>
    <property type="project" value="UniProtKB-KW"/>
</dbReference>
<evidence type="ECO:0000313" key="9">
    <source>
        <dbReference type="Proteomes" id="UP001201812"/>
    </source>
</evidence>
<evidence type="ECO:0000256" key="4">
    <source>
        <dbReference type="ARBA" id="ARBA00022801"/>
    </source>
</evidence>
<dbReference type="GO" id="GO:0005737">
    <property type="term" value="C:cytoplasm"/>
    <property type="evidence" value="ECO:0007669"/>
    <property type="project" value="TreeGrafter"/>
</dbReference>
<feature type="region of interest" description="Disordered" evidence="7">
    <location>
        <begin position="491"/>
        <end position="541"/>
    </location>
</feature>
<keyword evidence="6" id="KW-0460">Magnesium</keyword>
<keyword evidence="3" id="KW-0479">Metal-binding</keyword>
<dbReference type="GO" id="GO:0008296">
    <property type="term" value="F:3'-5'-DNA exonuclease activity"/>
    <property type="evidence" value="ECO:0007669"/>
    <property type="project" value="TreeGrafter"/>
</dbReference>
<reference evidence="8" key="1">
    <citation type="submission" date="2022-01" db="EMBL/GenBank/DDBJ databases">
        <title>Genome Sequence Resource for Two Populations of Ditylenchus destructor, the Migratory Endoparasitic Phytonematode.</title>
        <authorList>
            <person name="Zhang H."/>
            <person name="Lin R."/>
            <person name="Xie B."/>
        </authorList>
    </citation>
    <scope>NUCLEOTIDE SEQUENCE</scope>
    <source>
        <strain evidence="8">BazhouSP</strain>
    </source>
</reference>
<dbReference type="InterPro" id="IPR036397">
    <property type="entry name" value="RNaseH_sf"/>
</dbReference>
<dbReference type="SUPFAM" id="SSF53098">
    <property type="entry name" value="Ribonuclease H-like"/>
    <property type="match status" value="1"/>
</dbReference>
<dbReference type="PANTHER" id="PTHR13058">
    <property type="entry name" value="THREE PRIME REPAIR EXONUCLEASE 1, 2"/>
    <property type="match status" value="1"/>
</dbReference>
<keyword evidence="4" id="KW-0378">Hydrolase</keyword>
<name>A0AAD4RAN1_9BILA</name>
<dbReference type="Proteomes" id="UP001201812">
    <property type="component" value="Unassembled WGS sequence"/>
</dbReference>
<evidence type="ECO:0000256" key="1">
    <source>
        <dbReference type="ARBA" id="ARBA00001946"/>
    </source>
</evidence>
<dbReference type="GO" id="GO:0006308">
    <property type="term" value="P:DNA catabolic process"/>
    <property type="evidence" value="ECO:0007669"/>
    <property type="project" value="TreeGrafter"/>
</dbReference>
<dbReference type="GO" id="GO:0003676">
    <property type="term" value="F:nucleic acid binding"/>
    <property type="evidence" value="ECO:0007669"/>
    <property type="project" value="InterPro"/>
</dbReference>
<keyword evidence="5" id="KW-0269">Exonuclease</keyword>
<dbReference type="AlphaFoldDB" id="A0AAD4RAN1"/>
<keyword evidence="9" id="KW-1185">Reference proteome</keyword>
<proteinExistence type="predicted"/>
<evidence type="ECO:0008006" key="10">
    <source>
        <dbReference type="Google" id="ProtNLM"/>
    </source>
</evidence>
<comment type="caution">
    <text evidence="8">The sequence shown here is derived from an EMBL/GenBank/DDBJ whole genome shotgun (WGS) entry which is preliminary data.</text>
</comment>
<dbReference type="PANTHER" id="PTHR13058:SF19">
    <property type="entry name" value="LD40940P"/>
    <property type="match status" value="1"/>
</dbReference>
<evidence type="ECO:0000256" key="7">
    <source>
        <dbReference type="SAM" id="MobiDB-lite"/>
    </source>
</evidence>
<protein>
    <recommendedName>
        <fullName evidence="10">Exonuclease domain-containing protein</fullName>
    </recommendedName>
</protein>
<dbReference type="InterPro" id="IPR012337">
    <property type="entry name" value="RNaseH-like_sf"/>
</dbReference>
<evidence type="ECO:0000256" key="5">
    <source>
        <dbReference type="ARBA" id="ARBA00022839"/>
    </source>
</evidence>
<keyword evidence="2" id="KW-0540">Nuclease</keyword>